<reference evidence="2 3" key="1">
    <citation type="submission" date="2018-08" db="EMBL/GenBank/DDBJ databases">
        <title>Recombination of ecologically and evolutionarily significant loci maintains genetic cohesion in the Pseudomonas syringae species complex.</title>
        <authorList>
            <person name="Dillon M."/>
            <person name="Thakur S."/>
            <person name="Almeida R.N.D."/>
            <person name="Weir B.S."/>
            <person name="Guttman D.S."/>
        </authorList>
    </citation>
    <scope>NUCLEOTIDE SEQUENCE [LARGE SCALE GENOMIC DNA]</scope>
    <source>
        <strain evidence="2 3">ICMP 19589</strain>
    </source>
</reference>
<comment type="caution">
    <text evidence="2">The sequence shown here is derived from an EMBL/GenBank/DDBJ whole genome shotgun (WGS) entry which is preliminary data.</text>
</comment>
<dbReference type="PANTHER" id="PTHR44086:SF10">
    <property type="entry name" value="THIOSULFATE SULFURTRANSFERASE_RHODANESE-LIKE DOMAIN-CONTAINING PROTEIN 3"/>
    <property type="match status" value="1"/>
</dbReference>
<dbReference type="Pfam" id="PF00581">
    <property type="entry name" value="Rhodanese"/>
    <property type="match status" value="1"/>
</dbReference>
<protein>
    <submittedName>
        <fullName evidence="2">Rhodanese-like domain-containing protein</fullName>
    </submittedName>
</protein>
<name>A0A7Z6XVX6_PSESF</name>
<evidence type="ECO:0000313" key="3">
    <source>
        <dbReference type="Proteomes" id="UP000282289"/>
    </source>
</evidence>
<dbReference type="PANTHER" id="PTHR44086">
    <property type="entry name" value="THIOSULFATE SULFURTRANSFERASE RDL2, MITOCHONDRIAL-RELATED"/>
    <property type="match status" value="1"/>
</dbReference>
<dbReference type="InterPro" id="IPR036873">
    <property type="entry name" value="Rhodanese-like_dom_sf"/>
</dbReference>
<dbReference type="GO" id="GO:0004792">
    <property type="term" value="F:thiosulfate-cyanide sulfurtransferase activity"/>
    <property type="evidence" value="ECO:0007669"/>
    <property type="project" value="TreeGrafter"/>
</dbReference>
<evidence type="ECO:0000313" key="2">
    <source>
        <dbReference type="EMBL" id="RMP77516.1"/>
    </source>
</evidence>
<dbReference type="AlphaFoldDB" id="A0A7Z6XVX6"/>
<dbReference type="Gene3D" id="3.40.250.10">
    <property type="entry name" value="Rhodanese-like domain"/>
    <property type="match status" value="2"/>
</dbReference>
<dbReference type="CDD" id="cd01535">
    <property type="entry name" value="4RHOD_Repeat_4"/>
    <property type="match status" value="1"/>
</dbReference>
<gene>
    <name evidence="2" type="ORF">ALQ15_00390</name>
</gene>
<evidence type="ECO:0000259" key="1">
    <source>
        <dbReference type="PROSITE" id="PS50206"/>
    </source>
</evidence>
<dbReference type="RefSeq" id="WP_264674945.1">
    <property type="nucleotide sequence ID" value="NZ_RBQT01000111.1"/>
</dbReference>
<dbReference type="EMBL" id="RBQT01000111">
    <property type="protein sequence ID" value="RMP77516.1"/>
    <property type="molecule type" value="Genomic_DNA"/>
</dbReference>
<dbReference type="InterPro" id="IPR001763">
    <property type="entry name" value="Rhodanese-like_dom"/>
</dbReference>
<feature type="domain" description="Rhodanese" evidence="1">
    <location>
        <begin position="103"/>
        <end position="172"/>
    </location>
</feature>
<accession>A0A7Z6XVX6</accession>
<sequence length="224" mass="24705">PGGQLVQETDHFASVRGARIVLVDDDGVRANMSASWLAQLGWDVSVLDDLHAADFSEPGDWDAPFPAPPQVEAISVETLAQWQTQVEVAVLDFTASANYVKQHIPGAWWTLRADLKQALEKIPAADRYVLTCGSSRLARFAVADVEALTDKPVFLLEGGTASWIKAGQPLEHGESRLASPRIDRYRRPYEGTDAPREAMQAYLDWEFGLVEQLGRDGTHGFYVI</sequence>
<feature type="non-terminal residue" evidence="2">
    <location>
        <position position="1"/>
    </location>
</feature>
<proteinExistence type="predicted"/>
<dbReference type="SUPFAM" id="SSF52821">
    <property type="entry name" value="Rhodanese/Cell cycle control phosphatase"/>
    <property type="match status" value="2"/>
</dbReference>
<organism evidence="2 3">
    <name type="scientific">Pseudomonas syringae pv. actinidiae</name>
    <dbReference type="NCBI Taxonomy" id="103796"/>
    <lineage>
        <taxon>Bacteria</taxon>
        <taxon>Pseudomonadati</taxon>
        <taxon>Pseudomonadota</taxon>
        <taxon>Gammaproteobacteria</taxon>
        <taxon>Pseudomonadales</taxon>
        <taxon>Pseudomonadaceae</taxon>
        <taxon>Pseudomonas</taxon>
        <taxon>Pseudomonas syringae</taxon>
    </lineage>
</organism>
<dbReference type="Proteomes" id="UP000282289">
    <property type="component" value="Unassembled WGS sequence"/>
</dbReference>
<dbReference type="PROSITE" id="PS50206">
    <property type="entry name" value="RHODANESE_3"/>
    <property type="match status" value="1"/>
</dbReference>